<dbReference type="EMBL" id="JAZBJZ010000046">
    <property type="protein sequence ID" value="MEE3717588.1"/>
    <property type="molecule type" value="Genomic_DNA"/>
</dbReference>
<organism evidence="1 2">
    <name type="scientific">Tumidithrix elongata BACA0141</name>
    <dbReference type="NCBI Taxonomy" id="2716417"/>
    <lineage>
        <taxon>Bacteria</taxon>
        <taxon>Bacillati</taxon>
        <taxon>Cyanobacteriota</taxon>
        <taxon>Cyanophyceae</taxon>
        <taxon>Pseudanabaenales</taxon>
        <taxon>Pseudanabaenaceae</taxon>
        <taxon>Tumidithrix</taxon>
        <taxon>Tumidithrix elongata</taxon>
    </lineage>
</organism>
<evidence type="ECO:0000313" key="2">
    <source>
        <dbReference type="Proteomes" id="UP001333818"/>
    </source>
</evidence>
<sequence length="183" mass="20597">MIAYVICDSVYGKQLLKTILPKRSLNQVEVVSTTGISSVKSLARSLVVLRQVPVFIVVDADSTIPELNQQYSKDIAEIVESVSVNTPVKVFLFVPEMESIFFQDIHLLSRLLGYSPSQDELDRAVTQPRKVLEHLISRSEVVRDKSEAIDRLANENLEILQSAPVIQELIHFLESVREPVKVL</sequence>
<evidence type="ECO:0000313" key="1">
    <source>
        <dbReference type="EMBL" id="MEE3717588.1"/>
    </source>
</evidence>
<proteinExistence type="predicted"/>
<keyword evidence="2" id="KW-1185">Reference proteome</keyword>
<comment type="caution">
    <text evidence="1">The sequence shown here is derived from an EMBL/GenBank/DDBJ whole genome shotgun (WGS) entry which is preliminary data.</text>
</comment>
<accession>A0AAW9PYY5</accession>
<dbReference type="AlphaFoldDB" id="A0AAW9PYY5"/>
<dbReference type="Proteomes" id="UP001333818">
    <property type="component" value="Unassembled WGS sequence"/>
</dbReference>
<dbReference type="RefSeq" id="WP_330484017.1">
    <property type="nucleotide sequence ID" value="NZ_JAZBJZ010000046.1"/>
</dbReference>
<protein>
    <submittedName>
        <fullName evidence="1">Uncharacterized protein</fullName>
    </submittedName>
</protein>
<name>A0AAW9PYY5_9CYAN</name>
<reference evidence="1" key="1">
    <citation type="submission" date="2024-01" db="EMBL/GenBank/DDBJ databases">
        <title>Bank of Algae and Cyanobacteria of the Azores (BACA) strain genomes.</title>
        <authorList>
            <person name="Luz R."/>
            <person name="Cordeiro R."/>
            <person name="Fonseca A."/>
            <person name="Goncalves V."/>
        </authorList>
    </citation>
    <scope>NUCLEOTIDE SEQUENCE</scope>
    <source>
        <strain evidence="1">BACA0141</strain>
    </source>
</reference>
<gene>
    <name evidence="1" type="ORF">V2H45_12560</name>
</gene>